<dbReference type="FunFam" id="3.40.50.1000:FF:000028">
    <property type="entry name" value="Calcium-transporting P-type ATPase, putative"/>
    <property type="match status" value="1"/>
</dbReference>
<dbReference type="InterPro" id="IPR018303">
    <property type="entry name" value="ATPase_P-typ_P_site"/>
</dbReference>
<dbReference type="Gene3D" id="3.40.1110.10">
    <property type="entry name" value="Calcium-transporting ATPase, cytoplasmic domain N"/>
    <property type="match status" value="1"/>
</dbReference>
<dbReference type="InterPro" id="IPR004014">
    <property type="entry name" value="ATPase_P-typ_cation-transptr_N"/>
</dbReference>
<dbReference type="GO" id="GO:0006883">
    <property type="term" value="P:intracellular sodium ion homeostasis"/>
    <property type="evidence" value="ECO:0007669"/>
    <property type="project" value="TreeGrafter"/>
</dbReference>
<dbReference type="InterPro" id="IPR023214">
    <property type="entry name" value="HAD_sf"/>
</dbReference>
<dbReference type="AlphaFoldDB" id="A0AAW8YFZ4"/>
<dbReference type="Proteomes" id="UP001280897">
    <property type="component" value="Unassembled WGS sequence"/>
</dbReference>
<dbReference type="GO" id="GO:0030007">
    <property type="term" value="P:intracellular potassium ion homeostasis"/>
    <property type="evidence" value="ECO:0007669"/>
    <property type="project" value="TreeGrafter"/>
</dbReference>
<feature type="transmembrane region" description="Helical" evidence="10">
    <location>
        <begin position="727"/>
        <end position="747"/>
    </location>
</feature>
<evidence type="ECO:0000256" key="5">
    <source>
        <dbReference type="ARBA" id="ARBA00022741"/>
    </source>
</evidence>
<evidence type="ECO:0000256" key="9">
    <source>
        <dbReference type="ARBA" id="ARBA00023136"/>
    </source>
</evidence>
<dbReference type="InterPro" id="IPR006068">
    <property type="entry name" value="ATPase_P-typ_cation-transptr_C"/>
</dbReference>
<feature type="domain" description="Cation-transporting P-type ATPase N-terminal" evidence="11">
    <location>
        <begin position="19"/>
        <end position="92"/>
    </location>
</feature>
<reference evidence="12" key="2">
    <citation type="submission" date="2023-10" db="EMBL/GenBank/DDBJ databases">
        <authorList>
            <person name="Khurajog B."/>
        </authorList>
    </citation>
    <scope>NUCLEOTIDE SEQUENCE</scope>
    <source>
        <strain evidence="12">BF9</strain>
    </source>
</reference>
<dbReference type="GO" id="GO:0005524">
    <property type="term" value="F:ATP binding"/>
    <property type="evidence" value="ECO:0007669"/>
    <property type="project" value="UniProtKB-KW"/>
</dbReference>
<protein>
    <submittedName>
        <fullName evidence="12">HAD-IC family P-type ATPase</fullName>
    </submittedName>
</protein>
<dbReference type="Gene3D" id="1.20.1110.10">
    <property type="entry name" value="Calcium-transporting ATPase, transmembrane domain"/>
    <property type="match status" value="1"/>
</dbReference>
<dbReference type="Pfam" id="PF00122">
    <property type="entry name" value="E1-E2_ATPase"/>
    <property type="match status" value="1"/>
</dbReference>
<reference evidence="12" key="1">
    <citation type="journal article" date="2023" name="PeerJ">
        <title>Selection and evaluation of lactic acid bacteria from chicken feces in Thailand as potential probiotics.</title>
        <authorList>
            <person name="Khurajog B."/>
            <person name="Disastra Y."/>
            <person name="Lawwyne L.D."/>
            <person name="Sirichokchatchawan W."/>
            <person name="Niyomtham W."/>
            <person name="Yindee J."/>
            <person name="Hampson D.J."/>
            <person name="Prapasarakul N."/>
        </authorList>
    </citation>
    <scope>NUCLEOTIDE SEQUENCE</scope>
    <source>
        <strain evidence="12">BF9</strain>
    </source>
</reference>
<dbReference type="InterPro" id="IPR023298">
    <property type="entry name" value="ATPase_P-typ_TM_dom_sf"/>
</dbReference>
<feature type="transmembrane region" description="Helical" evidence="10">
    <location>
        <begin position="96"/>
        <end position="113"/>
    </location>
</feature>
<dbReference type="InterPro" id="IPR036412">
    <property type="entry name" value="HAD-like_sf"/>
</dbReference>
<evidence type="ECO:0000313" key="12">
    <source>
        <dbReference type="EMBL" id="MDV2620775.1"/>
    </source>
</evidence>
<dbReference type="InterPro" id="IPR023299">
    <property type="entry name" value="ATPase_P-typ_cyto_dom_N"/>
</dbReference>
<dbReference type="SUPFAM" id="SSF56784">
    <property type="entry name" value="HAD-like"/>
    <property type="match status" value="1"/>
</dbReference>
<dbReference type="PRINTS" id="PR00119">
    <property type="entry name" value="CATATPASE"/>
</dbReference>
<keyword evidence="6" id="KW-0067">ATP-binding</keyword>
<dbReference type="Pfam" id="PF00690">
    <property type="entry name" value="Cation_ATPase_N"/>
    <property type="match status" value="1"/>
</dbReference>
<dbReference type="InterPro" id="IPR044492">
    <property type="entry name" value="P_typ_ATPase_HD_dom"/>
</dbReference>
<dbReference type="Pfam" id="PF00702">
    <property type="entry name" value="Hydrolase"/>
    <property type="match status" value="1"/>
</dbReference>
<dbReference type="SUPFAM" id="SSF81653">
    <property type="entry name" value="Calcium ATPase, transduction domain A"/>
    <property type="match status" value="1"/>
</dbReference>
<dbReference type="GO" id="GO:0016887">
    <property type="term" value="F:ATP hydrolysis activity"/>
    <property type="evidence" value="ECO:0007669"/>
    <property type="project" value="InterPro"/>
</dbReference>
<evidence type="ECO:0000256" key="4">
    <source>
        <dbReference type="ARBA" id="ARBA00022692"/>
    </source>
</evidence>
<dbReference type="InterPro" id="IPR001757">
    <property type="entry name" value="P_typ_ATPase"/>
</dbReference>
<evidence type="ECO:0000256" key="8">
    <source>
        <dbReference type="ARBA" id="ARBA00022989"/>
    </source>
</evidence>
<dbReference type="GO" id="GO:0036376">
    <property type="term" value="P:sodium ion export across plasma membrane"/>
    <property type="evidence" value="ECO:0007669"/>
    <property type="project" value="TreeGrafter"/>
</dbReference>
<gene>
    <name evidence="12" type="ORF">R0G89_03390</name>
</gene>
<evidence type="ECO:0000256" key="2">
    <source>
        <dbReference type="ARBA" id="ARBA00005675"/>
    </source>
</evidence>
<keyword evidence="8 10" id="KW-1133">Transmembrane helix</keyword>
<dbReference type="SFLD" id="SFLDF00027">
    <property type="entry name" value="p-type_atpase"/>
    <property type="match status" value="1"/>
</dbReference>
<sequence>MHTKSTSDDYGAGHSPSPHFYRLTTAEVAQILRTDSEAGLTASEAQRRLAVDGPNALTEKKTSNLTRFLKQFNNSIIYILIVAAIATFMLREYSDSIVIGMVVIINALIGYFQEVKASSAVDKIKQLLQVEATVVRDGQRLDVPAEDLVAGDLVFLEAGDHVTADLRIVDADNLKIQEAALTGEADSVLKTPTALKEETPLGDRTNSAFASTAVTNGSGLGIVVATAEQTEIGQISSSVKTVKSKTTPLMREINGLGKYISYGIVIVAMLVGIYGYLTKIYSLPVLVIALITMIVGSLPEGLPASTSVVLAMGINKMTKQNAIVKSLPAVETLGSVNVIATDKTGTLTKNEMTVESVVTKQHEFEVTGTGYHPEGTVCLNGQPVELSEHPDLQKLILAGYYANDTELTQTDGQWQINGEPTDGAFLTLANKAFQQRVPEWTEVDMIPFDSDYRYIAELSQSATGEKLIYVKGSPDKLFEMVKDDPDFNLTEWYDRVSQIAQKGQRVVAVAYKEAPAEQTTLTHADLQTGMQFLGVAGIIDPPREETIAALHDMRDAGVKVKMITGDHPETATAIAQKLGLDDQIRAITGAEIDRLDDETLQKVIQNYNVFARTTPNNKLRIVEAYQANGLVTAMTGDGVNDAPALKRADIGIAMGIKGTDVAKESADMILTDDNFATLSKAIREGRRVYDNIKKTIRFLLPTSFAEGLIVLLSIISQQELPLVPTQLLWINMVSAITIQFAFLFEPAEEGIMQRRPRPAGRAFLNRADVIQIIYVSILIAGLGMVGFDWLRGQGISELVASTVTVNIIVFGKIFYLFNIRTPKPALSTDVFRNWHIFWIIGVLLVLQLGLTYLPFMQAIFSTAAMSGMQWLIPVVAGIVVLVVTEVDKYFHPGHFKQVHAD</sequence>
<feature type="transmembrane region" description="Helical" evidence="10">
    <location>
        <begin position="867"/>
        <end position="886"/>
    </location>
</feature>
<name>A0AAW8YFZ4_PEDAC</name>
<dbReference type="Pfam" id="PF00689">
    <property type="entry name" value="Cation_ATPase_C"/>
    <property type="match status" value="1"/>
</dbReference>
<evidence type="ECO:0000256" key="10">
    <source>
        <dbReference type="SAM" id="Phobius"/>
    </source>
</evidence>
<dbReference type="InterPro" id="IPR059000">
    <property type="entry name" value="ATPase_P-type_domA"/>
</dbReference>
<keyword evidence="9 10" id="KW-0472">Membrane</keyword>
<keyword evidence="7" id="KW-1278">Translocase</keyword>
<feature type="transmembrane region" description="Helical" evidence="10">
    <location>
        <begin position="836"/>
        <end position="855"/>
    </location>
</feature>
<dbReference type="RefSeq" id="WP_160185609.1">
    <property type="nucleotide sequence ID" value="NZ_CP096031.1"/>
</dbReference>
<dbReference type="GO" id="GO:1902600">
    <property type="term" value="P:proton transmembrane transport"/>
    <property type="evidence" value="ECO:0007669"/>
    <property type="project" value="TreeGrafter"/>
</dbReference>
<dbReference type="NCBIfam" id="TIGR01494">
    <property type="entry name" value="ATPase_P-type"/>
    <property type="match status" value="2"/>
</dbReference>
<comment type="similarity">
    <text evidence="2">Belongs to the cation transport ATPase (P-type) (TC 3.A.3) family. Type IIA subfamily.</text>
</comment>
<keyword evidence="3" id="KW-1003">Cell membrane</keyword>
<feature type="transmembrane region" description="Helical" evidence="10">
    <location>
        <begin position="795"/>
        <end position="815"/>
    </location>
</feature>
<dbReference type="InterPro" id="IPR008250">
    <property type="entry name" value="ATPase_P-typ_transduc_dom_A_sf"/>
</dbReference>
<dbReference type="PRINTS" id="PR00120">
    <property type="entry name" value="HATPASE"/>
</dbReference>
<dbReference type="GO" id="GO:1990573">
    <property type="term" value="P:potassium ion import across plasma membrane"/>
    <property type="evidence" value="ECO:0007669"/>
    <property type="project" value="TreeGrafter"/>
</dbReference>
<dbReference type="SFLD" id="SFLDG00002">
    <property type="entry name" value="C1.7:_P-type_atpase_like"/>
    <property type="match status" value="1"/>
</dbReference>
<evidence type="ECO:0000256" key="7">
    <source>
        <dbReference type="ARBA" id="ARBA00022967"/>
    </source>
</evidence>
<dbReference type="PANTHER" id="PTHR43294">
    <property type="entry name" value="SODIUM/POTASSIUM-TRANSPORTING ATPASE SUBUNIT ALPHA"/>
    <property type="match status" value="1"/>
</dbReference>
<dbReference type="SUPFAM" id="SSF81665">
    <property type="entry name" value="Calcium ATPase, transmembrane domain M"/>
    <property type="match status" value="1"/>
</dbReference>
<evidence type="ECO:0000259" key="11">
    <source>
        <dbReference type="SMART" id="SM00831"/>
    </source>
</evidence>
<dbReference type="SFLD" id="SFLDS00003">
    <property type="entry name" value="Haloacid_Dehalogenase"/>
    <property type="match status" value="1"/>
</dbReference>
<dbReference type="InterPro" id="IPR050510">
    <property type="entry name" value="Cation_transp_ATPase_P-type"/>
</dbReference>
<dbReference type="Gene3D" id="3.40.50.1000">
    <property type="entry name" value="HAD superfamily/HAD-like"/>
    <property type="match status" value="1"/>
</dbReference>
<dbReference type="PANTHER" id="PTHR43294:SF21">
    <property type="entry name" value="CATION TRANSPORTING ATPASE"/>
    <property type="match status" value="1"/>
</dbReference>
<feature type="transmembrane region" description="Helical" evidence="10">
    <location>
        <begin position="72"/>
        <end position="90"/>
    </location>
</feature>
<evidence type="ECO:0000256" key="3">
    <source>
        <dbReference type="ARBA" id="ARBA00022475"/>
    </source>
</evidence>
<keyword evidence="5" id="KW-0547">Nucleotide-binding</keyword>
<dbReference type="PROSITE" id="PS00154">
    <property type="entry name" value="ATPASE_E1_E2"/>
    <property type="match status" value="1"/>
</dbReference>
<feature type="transmembrane region" description="Helical" evidence="10">
    <location>
        <begin position="696"/>
        <end position="715"/>
    </location>
</feature>
<feature type="transmembrane region" description="Helical" evidence="10">
    <location>
        <begin position="768"/>
        <end position="789"/>
    </location>
</feature>
<feature type="transmembrane region" description="Helical" evidence="10">
    <location>
        <begin position="259"/>
        <end position="277"/>
    </location>
</feature>
<evidence type="ECO:0000313" key="13">
    <source>
        <dbReference type="Proteomes" id="UP001280897"/>
    </source>
</evidence>
<comment type="caution">
    <text evidence="12">The sequence shown here is derived from an EMBL/GenBank/DDBJ whole genome shotgun (WGS) entry which is preliminary data.</text>
</comment>
<comment type="subcellular location">
    <subcellularLocation>
        <location evidence="1">Cell membrane</location>
        <topology evidence="1">Multi-pass membrane protein</topology>
    </subcellularLocation>
</comment>
<evidence type="ECO:0000256" key="1">
    <source>
        <dbReference type="ARBA" id="ARBA00004651"/>
    </source>
</evidence>
<dbReference type="SUPFAM" id="SSF81660">
    <property type="entry name" value="Metal cation-transporting ATPase, ATP-binding domain N"/>
    <property type="match status" value="1"/>
</dbReference>
<dbReference type="Gene3D" id="2.70.150.10">
    <property type="entry name" value="Calcium-transporting ATPase, cytoplasmic transduction domain A"/>
    <property type="match status" value="1"/>
</dbReference>
<accession>A0AAW8YFZ4</accession>
<proteinExistence type="inferred from homology"/>
<organism evidence="12 13">
    <name type="scientific">Pediococcus acidilactici</name>
    <dbReference type="NCBI Taxonomy" id="1254"/>
    <lineage>
        <taxon>Bacteria</taxon>
        <taxon>Bacillati</taxon>
        <taxon>Bacillota</taxon>
        <taxon>Bacilli</taxon>
        <taxon>Lactobacillales</taxon>
        <taxon>Lactobacillaceae</taxon>
        <taxon>Pediococcus</taxon>
        <taxon>Pediococcus acidilactici group</taxon>
    </lineage>
</organism>
<dbReference type="GO" id="GO:0005391">
    <property type="term" value="F:P-type sodium:potassium-exchanging transporter activity"/>
    <property type="evidence" value="ECO:0007669"/>
    <property type="project" value="TreeGrafter"/>
</dbReference>
<evidence type="ECO:0000256" key="6">
    <source>
        <dbReference type="ARBA" id="ARBA00022840"/>
    </source>
</evidence>
<dbReference type="GO" id="GO:0005886">
    <property type="term" value="C:plasma membrane"/>
    <property type="evidence" value="ECO:0007669"/>
    <property type="project" value="UniProtKB-SubCell"/>
</dbReference>
<feature type="transmembrane region" description="Helical" evidence="10">
    <location>
        <begin position="283"/>
        <end position="311"/>
    </location>
</feature>
<dbReference type="SMART" id="SM00831">
    <property type="entry name" value="Cation_ATPase_N"/>
    <property type="match status" value="1"/>
</dbReference>
<dbReference type="EMBL" id="JAWJAV010000002">
    <property type="protein sequence ID" value="MDV2620775.1"/>
    <property type="molecule type" value="Genomic_DNA"/>
</dbReference>
<keyword evidence="4 10" id="KW-0812">Transmembrane</keyword>